<proteinExistence type="predicted"/>
<protein>
    <submittedName>
        <fullName evidence="2">Uncharacterized protein</fullName>
    </submittedName>
</protein>
<keyword evidence="3" id="KW-1185">Reference proteome</keyword>
<dbReference type="EMBL" id="JAIWYP010000013">
    <property type="protein sequence ID" value="KAH3719126.1"/>
    <property type="molecule type" value="Genomic_DNA"/>
</dbReference>
<comment type="caution">
    <text evidence="2">The sequence shown here is derived from an EMBL/GenBank/DDBJ whole genome shotgun (WGS) entry which is preliminary data.</text>
</comment>
<organism evidence="2 3">
    <name type="scientific">Dreissena polymorpha</name>
    <name type="common">Zebra mussel</name>
    <name type="synonym">Mytilus polymorpha</name>
    <dbReference type="NCBI Taxonomy" id="45954"/>
    <lineage>
        <taxon>Eukaryota</taxon>
        <taxon>Metazoa</taxon>
        <taxon>Spiralia</taxon>
        <taxon>Lophotrochozoa</taxon>
        <taxon>Mollusca</taxon>
        <taxon>Bivalvia</taxon>
        <taxon>Autobranchia</taxon>
        <taxon>Heteroconchia</taxon>
        <taxon>Euheterodonta</taxon>
        <taxon>Imparidentia</taxon>
        <taxon>Neoheterodontei</taxon>
        <taxon>Myida</taxon>
        <taxon>Dreissenoidea</taxon>
        <taxon>Dreissenidae</taxon>
        <taxon>Dreissena</taxon>
    </lineage>
</organism>
<keyword evidence="1" id="KW-0732">Signal</keyword>
<dbReference type="AlphaFoldDB" id="A0A9D4C7Y4"/>
<evidence type="ECO:0000256" key="1">
    <source>
        <dbReference type="SAM" id="SignalP"/>
    </source>
</evidence>
<sequence>MKTACLVALLITCVIMVSIPVTEAQGYLPPNRDCHCSSGRCPYGTRYSGPCPYNSYQKNCCRNY</sequence>
<dbReference type="Proteomes" id="UP000828390">
    <property type="component" value="Unassembled WGS sequence"/>
</dbReference>
<evidence type="ECO:0000313" key="2">
    <source>
        <dbReference type="EMBL" id="KAH3719126.1"/>
    </source>
</evidence>
<feature type="chain" id="PRO_5039359228" evidence="1">
    <location>
        <begin position="25"/>
        <end position="64"/>
    </location>
</feature>
<accession>A0A9D4C7Y4</accession>
<name>A0A9D4C7Y4_DREPO</name>
<feature type="signal peptide" evidence="1">
    <location>
        <begin position="1"/>
        <end position="24"/>
    </location>
</feature>
<gene>
    <name evidence="2" type="ORF">DPMN_061957</name>
</gene>
<reference evidence="2" key="1">
    <citation type="journal article" date="2019" name="bioRxiv">
        <title>The Genome of the Zebra Mussel, Dreissena polymorpha: A Resource for Invasive Species Research.</title>
        <authorList>
            <person name="McCartney M.A."/>
            <person name="Auch B."/>
            <person name="Kono T."/>
            <person name="Mallez S."/>
            <person name="Zhang Y."/>
            <person name="Obille A."/>
            <person name="Becker A."/>
            <person name="Abrahante J.E."/>
            <person name="Garbe J."/>
            <person name="Badalamenti J.P."/>
            <person name="Herman A."/>
            <person name="Mangelson H."/>
            <person name="Liachko I."/>
            <person name="Sullivan S."/>
            <person name="Sone E.D."/>
            <person name="Koren S."/>
            <person name="Silverstein K.A.T."/>
            <person name="Beckman K.B."/>
            <person name="Gohl D.M."/>
        </authorList>
    </citation>
    <scope>NUCLEOTIDE SEQUENCE</scope>
    <source>
        <strain evidence="2">Duluth1</strain>
        <tissue evidence="2">Whole animal</tissue>
    </source>
</reference>
<evidence type="ECO:0000313" key="3">
    <source>
        <dbReference type="Proteomes" id="UP000828390"/>
    </source>
</evidence>
<reference evidence="2" key="2">
    <citation type="submission" date="2020-11" db="EMBL/GenBank/DDBJ databases">
        <authorList>
            <person name="McCartney M.A."/>
            <person name="Auch B."/>
            <person name="Kono T."/>
            <person name="Mallez S."/>
            <person name="Becker A."/>
            <person name="Gohl D.M."/>
            <person name="Silverstein K.A.T."/>
            <person name="Koren S."/>
            <person name="Bechman K.B."/>
            <person name="Herman A."/>
            <person name="Abrahante J.E."/>
            <person name="Garbe J."/>
        </authorList>
    </citation>
    <scope>NUCLEOTIDE SEQUENCE</scope>
    <source>
        <strain evidence="2">Duluth1</strain>
        <tissue evidence="2">Whole animal</tissue>
    </source>
</reference>